<reference evidence="1 2" key="1">
    <citation type="journal article" date="2022" name="DNA Res.">
        <title>Chromosomal-level genome assembly of the orchid tree Bauhinia variegata (Leguminosae; Cercidoideae) supports the allotetraploid origin hypothesis of Bauhinia.</title>
        <authorList>
            <person name="Zhong Y."/>
            <person name="Chen Y."/>
            <person name="Zheng D."/>
            <person name="Pang J."/>
            <person name="Liu Y."/>
            <person name="Luo S."/>
            <person name="Meng S."/>
            <person name="Qian L."/>
            <person name="Wei D."/>
            <person name="Dai S."/>
            <person name="Zhou R."/>
        </authorList>
    </citation>
    <scope>NUCLEOTIDE SEQUENCE [LARGE SCALE GENOMIC DNA]</scope>
    <source>
        <strain evidence="1">BV-YZ2020</strain>
    </source>
</reference>
<protein>
    <submittedName>
        <fullName evidence="1">Uncharacterized protein</fullName>
    </submittedName>
</protein>
<accession>A0ACB9Q359</accession>
<comment type="caution">
    <text evidence="1">The sequence shown here is derived from an EMBL/GenBank/DDBJ whole genome shotgun (WGS) entry which is preliminary data.</text>
</comment>
<dbReference type="Proteomes" id="UP000828941">
    <property type="component" value="Chromosome 2"/>
</dbReference>
<sequence>MEITEKGVEREDKSQGLMVEKLKLGVLVGKRGGPCTPPPTWKLGLSSQENGHTNNSNPVGEFLNFSSSTVSARKLCANLWEIQPHQQAPLPKMSKVAGTRLRRHRRRHLPPRKDSNFELPKQLAEPPDNSSDQPASASSLGRHAAASLVHRHRPVERNGFALQPVSPTSCSSSMEVAPYNQAVTPTSSLEFRGRMGGSGYRVRTSTELLKVLNRIWSLEELHASNISVVKALKMELDLSHARIKELLREKKMNRQEMGELMKQIAQDKFVRRNKEQDRIKVAVQSVKEELEDERKLRKHSERLHRRLARELFEIKSSFSASLRELERERKARILLENLCDEFAKGIRDYEQEVRSLNKGQVGGESLDRPILHISEAWLDERMQMKIAKAEDDLPESQRNSIVDKLSFDIETFLHAKRSVDLKNSGNSSPKELKEIYPCRHSLDSFPLKDAQSAPQNMAAEDSIDTDLFEQQRVTGEGIGKVSFRQQINNTAEIQKEKKGSRNSARKQVQSKESTEDGEFQQKMGMNISSEMRGKNTDQLNDPEIEVSTVCEETQDQGPQGNDRFRRMSSSHSHRLDNLVGNSSLSSEGDKVHPEIICTEDSFVHSLVTGNGSPVKQWKIQDFHKSQWCSKLPKGVKENTLMAKLLEARLEGQKTRFKACTSSFRSITEVSDEKTET</sequence>
<keyword evidence="2" id="KW-1185">Reference proteome</keyword>
<name>A0ACB9Q359_BAUVA</name>
<evidence type="ECO:0000313" key="2">
    <source>
        <dbReference type="Proteomes" id="UP000828941"/>
    </source>
</evidence>
<dbReference type="EMBL" id="CM039427">
    <property type="protein sequence ID" value="KAI4355173.1"/>
    <property type="molecule type" value="Genomic_DNA"/>
</dbReference>
<proteinExistence type="predicted"/>
<gene>
    <name evidence="1" type="ORF">L6164_003970</name>
</gene>
<organism evidence="1 2">
    <name type="scientific">Bauhinia variegata</name>
    <name type="common">Purple orchid tree</name>
    <name type="synonym">Phanera variegata</name>
    <dbReference type="NCBI Taxonomy" id="167791"/>
    <lineage>
        <taxon>Eukaryota</taxon>
        <taxon>Viridiplantae</taxon>
        <taxon>Streptophyta</taxon>
        <taxon>Embryophyta</taxon>
        <taxon>Tracheophyta</taxon>
        <taxon>Spermatophyta</taxon>
        <taxon>Magnoliopsida</taxon>
        <taxon>eudicotyledons</taxon>
        <taxon>Gunneridae</taxon>
        <taxon>Pentapetalae</taxon>
        <taxon>rosids</taxon>
        <taxon>fabids</taxon>
        <taxon>Fabales</taxon>
        <taxon>Fabaceae</taxon>
        <taxon>Cercidoideae</taxon>
        <taxon>Cercideae</taxon>
        <taxon>Bauhiniinae</taxon>
        <taxon>Bauhinia</taxon>
    </lineage>
</organism>
<evidence type="ECO:0000313" key="1">
    <source>
        <dbReference type="EMBL" id="KAI4355173.1"/>
    </source>
</evidence>